<feature type="compositionally biased region" description="Pro residues" evidence="9">
    <location>
        <begin position="382"/>
        <end position="402"/>
    </location>
</feature>
<dbReference type="InterPro" id="IPR012953">
    <property type="entry name" value="BOP1_N_dom"/>
</dbReference>
<dbReference type="GO" id="GO:0005654">
    <property type="term" value="C:nucleoplasm"/>
    <property type="evidence" value="ECO:0007669"/>
    <property type="project" value="UniProtKB-SubCell"/>
</dbReference>
<comment type="subcellular location">
    <subcellularLocation>
        <location evidence="7">Nucleus</location>
        <location evidence="7">Nucleolus</location>
    </subcellularLocation>
    <subcellularLocation>
        <location evidence="7">Nucleus</location>
        <location evidence="7">Nucleoplasm</location>
    </subcellularLocation>
</comment>
<evidence type="ECO:0000256" key="6">
    <source>
        <dbReference type="ARBA" id="ARBA00055102"/>
    </source>
</evidence>
<dbReference type="InterPro" id="IPR001680">
    <property type="entry name" value="WD40_rpt"/>
</dbReference>
<dbReference type="EnsemblMetazoa" id="XM_038017163.1">
    <property type="protein sequence ID" value="XP_037873091.1"/>
    <property type="gene ID" value="LOC101737818"/>
</dbReference>
<dbReference type="AlphaFoldDB" id="A0A8R2M2K4"/>
<evidence type="ECO:0000256" key="9">
    <source>
        <dbReference type="SAM" id="MobiDB-lite"/>
    </source>
</evidence>
<dbReference type="InterPro" id="IPR015943">
    <property type="entry name" value="WD40/YVTN_repeat-like_dom_sf"/>
</dbReference>
<evidence type="ECO:0000256" key="4">
    <source>
        <dbReference type="ARBA" id="ARBA00022737"/>
    </source>
</evidence>
<dbReference type="SMART" id="SM00320">
    <property type="entry name" value="WD40"/>
    <property type="match status" value="6"/>
</dbReference>
<comment type="function">
    <text evidence="6">Component of the PeBoW complex, which is required for maturation of 28S and 5.8S ribosomal RNAs and formation of the 60S ribosome.</text>
</comment>
<comment type="similarity">
    <text evidence="7">Belongs to the WD repeat BOP1/ERB1 family.</text>
</comment>
<feature type="compositionally biased region" description="Basic residues" evidence="9">
    <location>
        <begin position="141"/>
        <end position="156"/>
    </location>
</feature>
<dbReference type="PANTHER" id="PTHR17605">
    <property type="entry name" value="RIBOSOME BIOGENESIS PROTEIN BOP1 BLOCK OF PROLIFERATION 1 PROTEIN"/>
    <property type="match status" value="1"/>
</dbReference>
<dbReference type="SMART" id="SM01035">
    <property type="entry name" value="BOP1NT"/>
    <property type="match status" value="1"/>
</dbReference>
<dbReference type="PROSITE" id="PS00678">
    <property type="entry name" value="WD_REPEATS_1"/>
    <property type="match status" value="1"/>
</dbReference>
<feature type="compositionally biased region" description="Low complexity" evidence="9">
    <location>
        <begin position="122"/>
        <end position="134"/>
    </location>
</feature>
<proteinExistence type="inferred from homology"/>
<dbReference type="FunFam" id="2.130.10.10:FF:000061">
    <property type="entry name" value="Ribosome biogenesis protein BOP1 homolog"/>
    <property type="match status" value="1"/>
</dbReference>
<dbReference type="InterPro" id="IPR019775">
    <property type="entry name" value="WD40_repeat_CS"/>
</dbReference>
<evidence type="ECO:0000313" key="11">
    <source>
        <dbReference type="EnsemblMetazoa" id="XP_037873091.1"/>
    </source>
</evidence>
<feature type="compositionally biased region" description="Low complexity" evidence="9">
    <location>
        <begin position="100"/>
        <end position="110"/>
    </location>
</feature>
<keyword evidence="5 7" id="KW-0539">Nucleus</keyword>
<dbReference type="SUPFAM" id="SSF50978">
    <property type="entry name" value="WD40 repeat-like"/>
    <property type="match status" value="1"/>
</dbReference>
<evidence type="ECO:0000259" key="10">
    <source>
        <dbReference type="SMART" id="SM01035"/>
    </source>
</evidence>
<dbReference type="PROSITE" id="PS50082">
    <property type="entry name" value="WD_REPEATS_2"/>
    <property type="match status" value="2"/>
</dbReference>
<evidence type="ECO:0000256" key="2">
    <source>
        <dbReference type="ARBA" id="ARBA00022552"/>
    </source>
</evidence>
<dbReference type="HAMAP" id="MF_03027">
    <property type="entry name" value="BOP1"/>
    <property type="match status" value="1"/>
</dbReference>
<feature type="repeat" description="WD" evidence="8">
    <location>
        <begin position="814"/>
        <end position="839"/>
    </location>
</feature>
<dbReference type="GO" id="GO:0030687">
    <property type="term" value="C:preribosome, large subunit precursor"/>
    <property type="evidence" value="ECO:0007669"/>
    <property type="project" value="UniProtKB-UniRule"/>
</dbReference>
<dbReference type="GO" id="GO:0043021">
    <property type="term" value="F:ribonucleoprotein complex binding"/>
    <property type="evidence" value="ECO:0007669"/>
    <property type="project" value="UniProtKB-UniRule"/>
</dbReference>
<dbReference type="Pfam" id="PF00400">
    <property type="entry name" value="WD40"/>
    <property type="match status" value="4"/>
</dbReference>
<evidence type="ECO:0000256" key="3">
    <source>
        <dbReference type="ARBA" id="ARBA00022574"/>
    </source>
</evidence>
<dbReference type="PANTHER" id="PTHR17605:SF0">
    <property type="entry name" value="RIBOSOME BIOGENESIS PROTEIN BOP1"/>
    <property type="match status" value="1"/>
</dbReference>
<protein>
    <recommendedName>
        <fullName evidence="7">Ribosome biogenesis protein BOP1 homolog</fullName>
    </recommendedName>
</protein>
<evidence type="ECO:0000256" key="5">
    <source>
        <dbReference type="ARBA" id="ARBA00023242"/>
    </source>
</evidence>
<dbReference type="InterPro" id="IPR036322">
    <property type="entry name" value="WD40_repeat_dom_sf"/>
</dbReference>
<feature type="compositionally biased region" description="Acidic residues" evidence="9">
    <location>
        <begin position="57"/>
        <end position="66"/>
    </location>
</feature>
<feature type="repeat" description="WD" evidence="8">
    <location>
        <begin position="495"/>
        <end position="536"/>
    </location>
</feature>
<name>A0A8R2M2K4_BOMMO</name>
<comment type="function">
    <text evidence="7">Required for maturation of ribosomal RNAs and formation of the large ribosomal subunit.</text>
</comment>
<keyword evidence="3 8" id="KW-0853">WD repeat</keyword>
<dbReference type="Pfam" id="PF08145">
    <property type="entry name" value="BOP1NT"/>
    <property type="match status" value="1"/>
</dbReference>
<dbReference type="PROSITE" id="PS50294">
    <property type="entry name" value="WD_REPEATS_REGION"/>
    <property type="match status" value="1"/>
</dbReference>
<keyword evidence="2 7" id="KW-0698">rRNA processing</keyword>
<organism evidence="11 12">
    <name type="scientific">Bombyx mori</name>
    <name type="common">Silk moth</name>
    <dbReference type="NCBI Taxonomy" id="7091"/>
    <lineage>
        <taxon>Eukaryota</taxon>
        <taxon>Metazoa</taxon>
        <taxon>Ecdysozoa</taxon>
        <taxon>Arthropoda</taxon>
        <taxon>Hexapoda</taxon>
        <taxon>Insecta</taxon>
        <taxon>Pterygota</taxon>
        <taxon>Neoptera</taxon>
        <taxon>Endopterygota</taxon>
        <taxon>Lepidoptera</taxon>
        <taxon>Glossata</taxon>
        <taxon>Ditrysia</taxon>
        <taxon>Bombycoidea</taxon>
        <taxon>Bombycidae</taxon>
        <taxon>Bombycinae</taxon>
        <taxon>Bombyx</taxon>
    </lineage>
</organism>
<evidence type="ECO:0000256" key="1">
    <source>
        <dbReference type="ARBA" id="ARBA00022517"/>
    </source>
</evidence>
<dbReference type="Gene3D" id="2.130.10.10">
    <property type="entry name" value="YVTN repeat-like/Quinoprotein amine dehydrogenase"/>
    <property type="match status" value="1"/>
</dbReference>
<dbReference type="RefSeq" id="XP_037873091.1">
    <property type="nucleotide sequence ID" value="XM_038017163.2"/>
</dbReference>
<feature type="region of interest" description="Disordered" evidence="9">
    <location>
        <begin position="369"/>
        <end position="402"/>
    </location>
</feature>
<keyword evidence="12" id="KW-1185">Reference proteome</keyword>
<dbReference type="GO" id="GO:0000463">
    <property type="term" value="P:maturation of LSU-rRNA from tricistronic rRNA transcript (SSU-rRNA, 5.8S rRNA, LSU-rRNA)"/>
    <property type="evidence" value="ECO:0007669"/>
    <property type="project" value="UniProtKB-UniRule"/>
</dbReference>
<dbReference type="GO" id="GO:0070545">
    <property type="term" value="C:PeBoW complex"/>
    <property type="evidence" value="ECO:0007669"/>
    <property type="project" value="TreeGrafter"/>
</dbReference>
<feature type="compositionally biased region" description="Acidic residues" evidence="9">
    <location>
        <begin position="111"/>
        <end position="121"/>
    </location>
</feature>
<sequence>MPPLKAGLSLKRKIETENKVESKYEQESSNTKGLEELTLSELNIEGDSTDSEHEGNEEGSDQDQDEVLFKDSDVSSLEDEDVEYASDESSELTDSEAEGESVNSNDNNNAESEDSDTESDAESGIGHTHGSSGSESEKQTLKNKQKKKIAKQKIKTKKPDKDLKEKSQNKKGTTSKGSVDRLADVIEGSSQMQPVEQKDEYESGDTSDEEERRNTVGDIPMWWYNEYPHIGYDLDGRKIVKPPQRDQIDEFLKKCEDPDFWRTVRDPSTGQDVVLSKEDLQLIQRIREGQVPNPDHDEYQPWVEWFSREVLATPLRAFPEHKRSFLPSRSEQLQIAKIVHALKMGWTKTRKQLAAERRDRREKKFYNLWGSTGEGEGRAPHRPVPPPRRPPPPHAESYNPPPEYLLDAKEMKEWNKLKETPWKRKYTFLPTRHASLREVPAYQRFVRERFLRCLDLYLAPRAIKMRLTISASELVPRLPSPRELQPFPTGEALCLRGHAAPVRSVDFEPSGQYIVSGGDDGAVKIWETSTGRCLRTIELGEPVSRVLWSPAPALWLVAAAAGSRLLLLNPGTRIGHHRRAARTDLLLDEPPPQHDVQPDERTASAVKWERVTPEDWAKGIRIAITHFKPIVHVSWHGRGDYVAASVRAEGGRAVCVHQVSRRRSQLPLARLAGQVQAAHFHPARPLLAVATQRAVRLYDLLKQELVRKLRPGAQWISDFAFHPAGDNMLVASYDRKCMWFDLELSPRPYQTLRLHGGAVRALAFHRRYPLFATGGDDAHVVVSHGMVYNDLLQNPLIVPLKQIRGPEVKDELCVLDLRFHPTQPWLLAAGADSTIRLYS</sequence>
<reference evidence="12" key="1">
    <citation type="journal article" date="2008" name="Insect Biochem. Mol. Biol.">
        <title>The genome of a lepidopteran model insect, the silkworm Bombyx mori.</title>
        <authorList>
            <consortium name="International Silkworm Genome Consortium"/>
        </authorList>
    </citation>
    <scope>NUCLEOTIDE SEQUENCE [LARGE SCALE GENOMIC DNA]</scope>
    <source>
        <strain evidence="12">p50T</strain>
    </source>
</reference>
<evidence type="ECO:0000256" key="7">
    <source>
        <dbReference type="HAMAP-Rule" id="MF_03027"/>
    </source>
</evidence>
<accession>A0A8R2M2K4</accession>
<keyword evidence="4" id="KW-0677">Repeat</keyword>
<keyword evidence="1 7" id="KW-0690">Ribosome biogenesis</keyword>
<dbReference type="GO" id="GO:0000466">
    <property type="term" value="P:maturation of 5.8S rRNA from tricistronic rRNA transcript (SSU-rRNA, 5.8S rRNA, LSU-rRNA)"/>
    <property type="evidence" value="ECO:0007669"/>
    <property type="project" value="UniProtKB-UniRule"/>
</dbReference>
<reference evidence="11" key="2">
    <citation type="submission" date="2022-06" db="UniProtKB">
        <authorList>
            <consortium name="EnsemblMetazoa"/>
        </authorList>
    </citation>
    <scope>IDENTIFICATION</scope>
    <source>
        <strain evidence="11">p50T (Dazao)</strain>
    </source>
</reference>
<dbReference type="GeneID" id="101737818"/>
<dbReference type="Proteomes" id="UP000005204">
    <property type="component" value="Unassembled WGS sequence"/>
</dbReference>
<evidence type="ECO:0000313" key="12">
    <source>
        <dbReference type="Proteomes" id="UP000005204"/>
    </source>
</evidence>
<dbReference type="KEGG" id="bmor:101737818"/>
<evidence type="ECO:0000256" key="8">
    <source>
        <dbReference type="PROSITE-ProRule" id="PRU00221"/>
    </source>
</evidence>
<feature type="compositionally biased region" description="Basic and acidic residues" evidence="9">
    <location>
        <begin position="157"/>
        <end position="168"/>
    </location>
</feature>
<feature type="domain" description="BOP1 N-terminal" evidence="10">
    <location>
        <begin position="224"/>
        <end position="488"/>
    </location>
</feature>
<feature type="compositionally biased region" description="Acidic residues" evidence="9">
    <location>
        <begin position="76"/>
        <end position="99"/>
    </location>
</feature>
<dbReference type="InterPro" id="IPR028598">
    <property type="entry name" value="BOP1/Erb1"/>
</dbReference>
<feature type="region of interest" description="Disordered" evidence="9">
    <location>
        <begin position="18"/>
        <end position="214"/>
    </location>
</feature>